<feature type="transmembrane region" description="Helical" evidence="1">
    <location>
        <begin position="249"/>
        <end position="266"/>
    </location>
</feature>
<evidence type="ECO:0000313" key="3">
    <source>
        <dbReference type="Proteomes" id="UP000185746"/>
    </source>
</evidence>
<reference evidence="2 3" key="1">
    <citation type="submission" date="2016-09" db="EMBL/GenBank/DDBJ databases">
        <title>Complete genome sequence of the Lysinibacillus sphaericus LMG 22257, a specie of Bacillus with ureolytic activity that can effectively biodeposit calcium carbonate.</title>
        <authorList>
            <person name="Yan W."/>
        </authorList>
    </citation>
    <scope>NUCLEOTIDE SEQUENCE [LARGE SCALE GENOMIC DNA]</scope>
    <source>
        <strain evidence="2 3">LMG 22257</strain>
    </source>
</reference>
<proteinExistence type="predicted"/>
<feature type="transmembrane region" description="Helical" evidence="1">
    <location>
        <begin position="438"/>
        <end position="455"/>
    </location>
</feature>
<dbReference type="AlphaFoldDB" id="A0A1D8JIT6"/>
<keyword evidence="3" id="KW-1185">Reference proteome</keyword>
<feature type="transmembrane region" description="Helical" evidence="1">
    <location>
        <begin position="353"/>
        <end position="382"/>
    </location>
</feature>
<name>A0A1D8JIT6_9BACL</name>
<organism evidence="2 3">
    <name type="scientific">Sporosarcina ureilytica</name>
    <dbReference type="NCBI Taxonomy" id="298596"/>
    <lineage>
        <taxon>Bacteria</taxon>
        <taxon>Bacillati</taxon>
        <taxon>Bacillota</taxon>
        <taxon>Bacilli</taxon>
        <taxon>Bacillales</taxon>
        <taxon>Caryophanaceae</taxon>
        <taxon>Sporosarcina</taxon>
    </lineage>
</organism>
<evidence type="ECO:0000313" key="2">
    <source>
        <dbReference type="EMBL" id="AOV08629.1"/>
    </source>
</evidence>
<feature type="transmembrane region" description="Helical" evidence="1">
    <location>
        <begin position="86"/>
        <end position="107"/>
    </location>
</feature>
<dbReference type="KEGG" id="surl:BI350_14525"/>
<keyword evidence="1" id="KW-0472">Membrane</keyword>
<keyword evidence="1" id="KW-0812">Transmembrane</keyword>
<dbReference type="EMBL" id="CP017560">
    <property type="protein sequence ID" value="AOV08629.1"/>
    <property type="molecule type" value="Genomic_DNA"/>
</dbReference>
<keyword evidence="1" id="KW-1133">Transmembrane helix</keyword>
<evidence type="ECO:0008006" key="4">
    <source>
        <dbReference type="Google" id="ProtNLM"/>
    </source>
</evidence>
<feature type="transmembrane region" description="Helical" evidence="1">
    <location>
        <begin position="12"/>
        <end position="28"/>
    </location>
</feature>
<feature type="transmembrane region" description="Helical" evidence="1">
    <location>
        <begin position="128"/>
        <end position="152"/>
    </location>
</feature>
<feature type="transmembrane region" description="Helical" evidence="1">
    <location>
        <begin position="314"/>
        <end position="333"/>
    </location>
</feature>
<feature type="transmembrane region" description="Helical" evidence="1">
    <location>
        <begin position="272"/>
        <end position="293"/>
    </location>
</feature>
<accession>A0A1D8JIT6</accession>
<dbReference type="RefSeq" id="WP_075528795.1">
    <property type="nucleotide sequence ID" value="NZ_CP017560.1"/>
</dbReference>
<dbReference type="Proteomes" id="UP000185746">
    <property type="component" value="Chromosome"/>
</dbReference>
<protein>
    <recommendedName>
        <fullName evidence="4">DUF401 domain-containing protein</fullName>
    </recommendedName>
</protein>
<feature type="transmembrane region" description="Helical" evidence="1">
    <location>
        <begin position="57"/>
        <end position="74"/>
    </location>
</feature>
<evidence type="ECO:0000256" key="1">
    <source>
        <dbReference type="SAM" id="Phobius"/>
    </source>
</evidence>
<sequence length="456" mass="50964">MSKSILLPKVQGLVIFILALLILFYPIVTNAPMPPIILYGCIMMVILLFPTIKKSTFIISLMMLLIGHFLFWYYELGFPIWKDALSINLGLISLFAFVPMLLIPIEVGGYIHSIEAELKKLHSKQGSVFILLSIITFLLSSVVNLAIIRVLFPIFKKTNLSNENLGRAMLIGFTSTNLWSPYFASVAIILHFMDLPYTKLGPFIFLLAIFHFIFGNMIVLLLIRKTKKLEYPDVINTRVNKMDDDRKKIARLLIIMVVIFFALFLLEKMTGQKMTTLVSLVGLVGSILWIVLAKEKRRLKHLLSKYIFQSLPKIGNEVSLFISAGFFGIIIMSTPLNQIVSHAVSRIGNEVPLIFLIGIIILLPVVLAFIGVHQIITVTLLATSISPDVIGLSTVSYGVLLAAAWCHSSAASPFSPINLTISSVLNKSSFKVGIGNNYLFFIGSLLITVFFVYFIR</sequence>
<feature type="transmembrane region" description="Helical" evidence="1">
    <location>
        <begin position="203"/>
        <end position="223"/>
    </location>
</feature>
<gene>
    <name evidence="2" type="ORF">BI350_14525</name>
</gene>
<feature type="transmembrane region" description="Helical" evidence="1">
    <location>
        <begin position="389"/>
        <end position="410"/>
    </location>
</feature>
<feature type="transmembrane region" description="Helical" evidence="1">
    <location>
        <begin position="34"/>
        <end position="50"/>
    </location>
</feature>
<dbReference type="PRINTS" id="PR00173">
    <property type="entry name" value="EDTRNSPORT"/>
</dbReference>